<dbReference type="Proteomes" id="UP000801492">
    <property type="component" value="Unassembled WGS sequence"/>
</dbReference>
<proteinExistence type="inferred from homology"/>
<dbReference type="Gene3D" id="3.90.180.10">
    <property type="entry name" value="Medium-chain alcohol dehydrogenases, catalytic domain"/>
    <property type="match status" value="1"/>
</dbReference>
<dbReference type="FunFam" id="3.40.50.720:FF:000147">
    <property type="entry name" value="Reticulon-4-interacting protein 1 homolog, mitochondrial"/>
    <property type="match status" value="1"/>
</dbReference>
<organism evidence="7 8">
    <name type="scientific">Ignelater luminosus</name>
    <name type="common">Cucubano</name>
    <name type="synonym">Pyrophorus luminosus</name>
    <dbReference type="NCBI Taxonomy" id="2038154"/>
    <lineage>
        <taxon>Eukaryota</taxon>
        <taxon>Metazoa</taxon>
        <taxon>Ecdysozoa</taxon>
        <taxon>Arthropoda</taxon>
        <taxon>Hexapoda</taxon>
        <taxon>Insecta</taxon>
        <taxon>Pterygota</taxon>
        <taxon>Neoptera</taxon>
        <taxon>Endopterygota</taxon>
        <taxon>Coleoptera</taxon>
        <taxon>Polyphaga</taxon>
        <taxon>Elateriformia</taxon>
        <taxon>Elateroidea</taxon>
        <taxon>Elateridae</taxon>
        <taxon>Agrypninae</taxon>
        <taxon>Pyrophorini</taxon>
        <taxon>Ignelater</taxon>
    </lineage>
</organism>
<dbReference type="SUPFAM" id="SSF51735">
    <property type="entry name" value="NAD(P)-binding Rossmann-fold domains"/>
    <property type="match status" value="1"/>
</dbReference>
<dbReference type="InterPro" id="IPR013154">
    <property type="entry name" value="ADH-like_N"/>
</dbReference>
<dbReference type="InterPro" id="IPR011032">
    <property type="entry name" value="GroES-like_sf"/>
</dbReference>
<evidence type="ECO:0000313" key="7">
    <source>
        <dbReference type="EMBL" id="KAF2902857.1"/>
    </source>
</evidence>
<sequence>MLKLRYLSKLLEHSSKRNVRRFSSQPGVKVKLNDHKMRAWQIHSYGDLSELQLTTARIPHISNPDELLIQVDAASLNPIDKAMINGYGRTVLNFFRRYELEFPLTLGRDFAGVVIDKGHGVGNEFKVGDKVYGIVSLHKQGSQAETVIADKSLTLLQPTHLNAIEATSVLYTSMTAWSALYITGELSIRDPRRCKVLILGASGGVGTVATQILKSQHASVIGACSTDAVPLVRSLGADVVFDYTSPEYVQNVASEGMYDIILDCAKFGYQNIPQTWKFKRYVTLNSPLLINTDKYGLVGGLAASMNELVGANLTKCLDGKSMRWGFFVPSSDGLKFIDGLVRNKQIIPTIHKVFKFEELPKAYEALAAGHLRGKIIINMQE</sequence>
<comment type="similarity">
    <text evidence="2">Belongs to the zinc-containing alcohol dehydrogenase family. Quinone oxidoreductase subfamily.</text>
</comment>
<evidence type="ECO:0000256" key="2">
    <source>
        <dbReference type="ARBA" id="ARBA00010371"/>
    </source>
</evidence>
<dbReference type="PANTHER" id="PTHR11695:SF294">
    <property type="entry name" value="RETICULON-4-INTERACTING PROTEIN 1, MITOCHONDRIAL"/>
    <property type="match status" value="1"/>
</dbReference>
<evidence type="ECO:0000256" key="1">
    <source>
        <dbReference type="ARBA" id="ARBA00004173"/>
    </source>
</evidence>
<dbReference type="Pfam" id="PF08240">
    <property type="entry name" value="ADH_N"/>
    <property type="match status" value="1"/>
</dbReference>
<keyword evidence="5" id="KW-0496">Mitochondrion</keyword>
<evidence type="ECO:0000256" key="4">
    <source>
        <dbReference type="ARBA" id="ARBA00023002"/>
    </source>
</evidence>
<dbReference type="InterPro" id="IPR050700">
    <property type="entry name" value="YIM1/Zinc_Alcohol_DH_Fams"/>
</dbReference>
<evidence type="ECO:0000313" key="8">
    <source>
        <dbReference type="Proteomes" id="UP000801492"/>
    </source>
</evidence>
<dbReference type="CDD" id="cd08248">
    <property type="entry name" value="RTN4I1"/>
    <property type="match status" value="1"/>
</dbReference>
<dbReference type="EMBL" id="VTPC01001166">
    <property type="protein sequence ID" value="KAF2902857.1"/>
    <property type="molecule type" value="Genomic_DNA"/>
</dbReference>
<reference evidence="7" key="1">
    <citation type="submission" date="2019-08" db="EMBL/GenBank/DDBJ databases">
        <title>The genome of the North American firefly Photinus pyralis.</title>
        <authorList>
            <consortium name="Photinus pyralis genome working group"/>
            <person name="Fallon T.R."/>
            <person name="Sander Lower S.E."/>
            <person name="Weng J.-K."/>
        </authorList>
    </citation>
    <scope>NUCLEOTIDE SEQUENCE</scope>
    <source>
        <strain evidence="7">TRF0915ILg1</strain>
        <tissue evidence="7">Whole body</tissue>
    </source>
</reference>
<gene>
    <name evidence="7" type="ORF">ILUMI_03332</name>
</gene>
<dbReference type="PANTHER" id="PTHR11695">
    <property type="entry name" value="ALCOHOL DEHYDROGENASE RELATED"/>
    <property type="match status" value="1"/>
</dbReference>
<comment type="subcellular location">
    <subcellularLocation>
        <location evidence="1">Mitochondrion</location>
    </subcellularLocation>
</comment>
<dbReference type="OrthoDB" id="48317at2759"/>
<name>A0A8K0DGR5_IGNLU</name>
<dbReference type="InterPro" id="IPR037397">
    <property type="entry name" value="RTN4IP1"/>
</dbReference>
<evidence type="ECO:0000259" key="6">
    <source>
        <dbReference type="SMART" id="SM00829"/>
    </source>
</evidence>
<keyword evidence="8" id="KW-1185">Reference proteome</keyword>
<evidence type="ECO:0000256" key="5">
    <source>
        <dbReference type="ARBA" id="ARBA00023128"/>
    </source>
</evidence>
<dbReference type="Gene3D" id="3.40.50.720">
    <property type="entry name" value="NAD(P)-binding Rossmann-like Domain"/>
    <property type="match status" value="1"/>
</dbReference>
<dbReference type="SUPFAM" id="SSF50129">
    <property type="entry name" value="GroES-like"/>
    <property type="match status" value="1"/>
</dbReference>
<dbReference type="Pfam" id="PF13602">
    <property type="entry name" value="ADH_zinc_N_2"/>
    <property type="match status" value="1"/>
</dbReference>
<dbReference type="AlphaFoldDB" id="A0A8K0DGR5"/>
<evidence type="ECO:0000256" key="3">
    <source>
        <dbReference type="ARBA" id="ARBA00022946"/>
    </source>
</evidence>
<protein>
    <recommendedName>
        <fullName evidence="6">Enoyl reductase (ER) domain-containing protein</fullName>
    </recommendedName>
</protein>
<comment type="caution">
    <text evidence="7">The sequence shown here is derived from an EMBL/GenBank/DDBJ whole genome shotgun (WGS) entry which is preliminary data.</text>
</comment>
<dbReference type="GO" id="GO:0005739">
    <property type="term" value="C:mitochondrion"/>
    <property type="evidence" value="ECO:0007669"/>
    <property type="project" value="UniProtKB-SubCell"/>
</dbReference>
<feature type="domain" description="Enoyl reductase (ER)" evidence="6">
    <location>
        <begin position="46"/>
        <end position="377"/>
    </location>
</feature>
<keyword evidence="3" id="KW-0809">Transit peptide</keyword>
<dbReference type="GO" id="GO:0016491">
    <property type="term" value="F:oxidoreductase activity"/>
    <property type="evidence" value="ECO:0007669"/>
    <property type="project" value="UniProtKB-KW"/>
</dbReference>
<dbReference type="SMART" id="SM00829">
    <property type="entry name" value="PKS_ER"/>
    <property type="match status" value="1"/>
</dbReference>
<accession>A0A8K0DGR5</accession>
<dbReference type="InterPro" id="IPR036291">
    <property type="entry name" value="NAD(P)-bd_dom_sf"/>
</dbReference>
<dbReference type="InterPro" id="IPR020843">
    <property type="entry name" value="ER"/>
</dbReference>
<keyword evidence="4" id="KW-0560">Oxidoreductase</keyword>